<evidence type="ECO:0000313" key="3">
    <source>
        <dbReference type="EMBL" id="MBY6276141.1"/>
    </source>
</evidence>
<dbReference type="Proteomes" id="UP000732377">
    <property type="component" value="Unassembled WGS sequence"/>
</dbReference>
<reference evidence="3" key="1">
    <citation type="submission" date="2017-11" db="EMBL/GenBank/DDBJ databases">
        <title>Three new genomes from thermophilic consortium.</title>
        <authorList>
            <person name="Quaggio R."/>
            <person name="Amgarten D."/>
            <person name="Setubal J.C."/>
        </authorList>
    </citation>
    <scope>NUCLEOTIDE SEQUENCE</scope>
    <source>
        <strain evidence="3">ZCTH01-B2</strain>
    </source>
</reference>
<dbReference type="AlphaFoldDB" id="A0A953LHD4"/>
<dbReference type="InterPro" id="IPR008258">
    <property type="entry name" value="Transglycosylase_SLT_dom_1"/>
</dbReference>
<dbReference type="EMBL" id="PIUK01000061">
    <property type="protein sequence ID" value="MBY6276141.1"/>
    <property type="molecule type" value="Genomic_DNA"/>
</dbReference>
<dbReference type="SUPFAM" id="SSF53955">
    <property type="entry name" value="Lysozyme-like"/>
    <property type="match status" value="1"/>
</dbReference>
<dbReference type="Pfam" id="PF01464">
    <property type="entry name" value="SLT"/>
    <property type="match status" value="1"/>
</dbReference>
<evidence type="ECO:0000313" key="4">
    <source>
        <dbReference type="Proteomes" id="UP000732377"/>
    </source>
</evidence>
<gene>
    <name evidence="3" type="ORF">CWE10_07960</name>
</gene>
<evidence type="ECO:0000256" key="1">
    <source>
        <dbReference type="SAM" id="Coils"/>
    </source>
</evidence>
<keyword evidence="1" id="KW-0175">Coiled coil</keyword>
<dbReference type="CDD" id="cd13402">
    <property type="entry name" value="LT_TF-like"/>
    <property type="match status" value="1"/>
</dbReference>
<feature type="domain" description="Transglycosylase SLT" evidence="2">
    <location>
        <begin position="614"/>
        <end position="709"/>
    </location>
</feature>
<name>A0A953LHD4_SYMTR</name>
<dbReference type="PANTHER" id="PTHR37813">
    <property type="entry name" value="FELS-2 PROPHAGE PROTEIN"/>
    <property type="match status" value="1"/>
</dbReference>
<proteinExistence type="predicted"/>
<evidence type="ECO:0000259" key="2">
    <source>
        <dbReference type="Pfam" id="PF01464"/>
    </source>
</evidence>
<dbReference type="PANTHER" id="PTHR37813:SF1">
    <property type="entry name" value="FELS-2 PROPHAGE PROTEIN"/>
    <property type="match status" value="1"/>
</dbReference>
<protein>
    <recommendedName>
        <fullName evidence="2">Transglycosylase SLT domain-containing protein</fullName>
    </recommendedName>
</protein>
<feature type="coiled-coil region" evidence="1">
    <location>
        <begin position="353"/>
        <end position="384"/>
    </location>
</feature>
<feature type="coiled-coil region" evidence="1">
    <location>
        <begin position="232"/>
        <end position="281"/>
    </location>
</feature>
<comment type="caution">
    <text evidence="3">The sequence shown here is derived from an EMBL/GenBank/DDBJ whole genome shotgun (WGS) entry which is preliminary data.</text>
</comment>
<accession>A0A953LHD4</accession>
<organism evidence="3 4">
    <name type="scientific">Symbiobacterium thermophilum</name>
    <dbReference type="NCBI Taxonomy" id="2734"/>
    <lineage>
        <taxon>Bacteria</taxon>
        <taxon>Bacillati</taxon>
        <taxon>Bacillota</taxon>
        <taxon>Clostridia</taxon>
        <taxon>Eubacteriales</taxon>
        <taxon>Symbiobacteriaceae</taxon>
        <taxon>Symbiobacterium</taxon>
    </lineage>
</organism>
<sequence>MVAAAGPLGFAFSFMSKGLGSIFGLIAGNIKRFGQLKTSMAQTAQNADLFNKSAGTAVTSLKNVASGATNTAGKFTSFGGRILGAVKNLGSLSKIAGIARLGLGALGGPMGLLATVGIPLLIQGGTKLYKHLKEESIPAIKDFGDKVSDSTTKSVLAYKKLNDEATVQLNQLLWSGQTISQDIYDSLTGTFARMGDQISQSLKQDFDESYKHLSTFLANSKTLTAQEQQEILNNVKVKHDEQQKAVQEAQNRIKQILETARQEKRALTEAEKNEINRIQQQMMTTAVQTMSKSEVEQKAILTRLKVESGNITAQQAAETVRNSIKARDGAIREANKKYKETVAAIIRERDETKSISKDQADKLIQEAKRQRDEAVKKATEMHNKVVEQAKKQAKGQVDQIDWSTGQVLTKWDKMVRGIAKAVNTISSGINWVLDKIGLGKYKIPMWKPKGYAKGTPSSGHPGGPAIVGEKGPELAYIPGYGPTLLGTKGPEFHPNLPRGTAVLPNKETERLLKSYGFPGYAKGVGDFFSLALSGADKLMDKVWKMFKPSISGVGGTLKTLGDGILSFLEDKSLDFIKDKIDEFFSFGGTKGNKNVRAWIAAAVRITGVPTSWISPLVTIAMHESGGNPRAINLWDINAKRGTPSKGLFQTIDPTFNRYKLPGMDDIWNPVHNAVAAIRYIIARYGTVFNVPGIRNLMRGKGYVGYAKGTNYHPGGWAMVGEEGEELAYIPRQGLALVGVGGPTLMRLPAGTSILPHDETKEFLRFWVPGYADGVGDYFRSSSFTNQNTNIAEAIAQSIVKALSESPLQILIENITNIDSRTIARQTHEIITEFQEFTRRRRNQFAGQKG</sequence>
<dbReference type="Gene3D" id="1.10.530.10">
    <property type="match status" value="1"/>
</dbReference>
<dbReference type="InterPro" id="IPR023346">
    <property type="entry name" value="Lysozyme-like_dom_sf"/>
</dbReference>